<dbReference type="InterPro" id="IPR015867">
    <property type="entry name" value="N-reg_PII/ATP_PRibTrfase_C"/>
</dbReference>
<dbReference type="PANTHER" id="PTHR35983:SF1">
    <property type="entry name" value="UPF0166 PROTEIN TM_0021"/>
    <property type="match status" value="1"/>
</dbReference>
<evidence type="ECO:0000313" key="3">
    <source>
        <dbReference type="Proteomes" id="UP000239462"/>
    </source>
</evidence>
<proteinExistence type="inferred from homology"/>
<protein>
    <submittedName>
        <fullName evidence="2">Uncharacterized protein</fullName>
    </submittedName>
</protein>
<gene>
    <name evidence="2" type="ORF">MMJJ_15670</name>
</gene>
<dbReference type="InterPro" id="IPR003793">
    <property type="entry name" value="UPF0166"/>
</dbReference>
<dbReference type="KEGG" id="mmad:MMJJ_15670"/>
<dbReference type="InterPro" id="IPR011322">
    <property type="entry name" value="N-reg_PII-like_a/b"/>
</dbReference>
<dbReference type="Gene3D" id="3.30.70.120">
    <property type="match status" value="1"/>
</dbReference>
<dbReference type="PANTHER" id="PTHR35983">
    <property type="entry name" value="UPF0166 PROTEIN TM_0021"/>
    <property type="match status" value="1"/>
</dbReference>
<dbReference type="Proteomes" id="UP000239462">
    <property type="component" value="Chromosome"/>
</dbReference>
<reference evidence="3" key="1">
    <citation type="journal article" date="2018" name="Genome Announc.">
        <title>Complete Genome Sequence of the Methanococcus maripaludis Type Strain JJ (DSM 2067), a Model for Selenoprotein Synthesis in Archaea.</title>
        <authorList>
            <person name="Poehlein A."/>
            <person name="Heym D."/>
            <person name="Quitzke V."/>
            <person name="Fersch J."/>
            <person name="Daniel R."/>
            <person name="Rother M."/>
        </authorList>
    </citation>
    <scope>NUCLEOTIDE SEQUENCE [LARGE SCALE GENOMIC DNA]</scope>
    <source>
        <strain evidence="3">DSM 2067</strain>
    </source>
</reference>
<accession>A0A2L1CC39</accession>
<name>A0A2L1CC39_METMI</name>
<dbReference type="EMBL" id="CP026606">
    <property type="protein sequence ID" value="AVB76938.1"/>
    <property type="molecule type" value="Genomic_DNA"/>
</dbReference>
<dbReference type="SUPFAM" id="SSF54913">
    <property type="entry name" value="GlnB-like"/>
    <property type="match status" value="1"/>
</dbReference>
<evidence type="ECO:0000313" key="2">
    <source>
        <dbReference type="EMBL" id="AVB76938.1"/>
    </source>
</evidence>
<dbReference type="Pfam" id="PF02641">
    <property type="entry name" value="DUF190"/>
    <property type="match status" value="1"/>
</dbReference>
<sequence length="131" mass="15111">MFLDVWEWYILEDSHQCFSGDLMKKISAKLLRIYLKEEDRYGKELLINSIIKTLKNNGIAGATVFKGFCGYGTRGISRIDILRLSMNLPAVIECIDYEEKLNDIMPKLVEMVSENGLITIQDIDVFKELKK</sequence>
<evidence type="ECO:0000256" key="1">
    <source>
        <dbReference type="ARBA" id="ARBA00010554"/>
    </source>
</evidence>
<dbReference type="AlphaFoldDB" id="A0A2L1CC39"/>
<organism evidence="2 3">
    <name type="scientific">Methanococcus maripaludis</name>
    <name type="common">Methanococcus deltae</name>
    <dbReference type="NCBI Taxonomy" id="39152"/>
    <lineage>
        <taxon>Archaea</taxon>
        <taxon>Methanobacteriati</taxon>
        <taxon>Methanobacteriota</taxon>
        <taxon>Methanomada group</taxon>
        <taxon>Methanococci</taxon>
        <taxon>Methanococcales</taxon>
        <taxon>Methanococcaceae</taxon>
        <taxon>Methanococcus</taxon>
    </lineage>
</organism>
<comment type="similarity">
    <text evidence="1">Belongs to the UPF0166 family.</text>
</comment>